<organism evidence="5 6">
    <name type="scientific">Mammaliicoccus stepanovicii</name>
    <dbReference type="NCBI Taxonomy" id="643214"/>
    <lineage>
        <taxon>Bacteria</taxon>
        <taxon>Bacillati</taxon>
        <taxon>Bacillota</taxon>
        <taxon>Bacilli</taxon>
        <taxon>Bacillales</taxon>
        <taxon>Staphylococcaceae</taxon>
        <taxon>Mammaliicoccus</taxon>
    </lineage>
</organism>
<dbReference type="SMART" id="SM00342">
    <property type="entry name" value="HTH_ARAC"/>
    <property type="match status" value="1"/>
</dbReference>
<sequence>MLYDCNLKIYNSLNVQSNFNFGIFLLFVLEGNVLISINGKRKLYEANDLILINDLDRYSIITEHNTLIASLYFSRPELDHLFHFEKRYCINTSNLDFSLLKSKIIKSISSYINKRNLEQRSFLEFSNEIAMILHTFRVADYNHFYFNYSEIMKDMINAINFMDENYKQKLCISKIARKILMNERRFSKEIKKFAGKKYQDLLKQLRLSHSTYDLIYTSKKLVHIATDNGFTNESGFIEAFKKIYKITPGKFRRQIKNDKHLAIHNRKTKLVKDLSKVSNIINKLVHGNLENVIMDINTKSVVKKPIVAPSFLMYITNVNTLTNHFQQSKLLALRRETGQFGLLFSHKIVNSMYLEKGERNKLIDQMFSFSLERQFEISFEIKFDSNKNDKNMIKKFEKFLIYLADCTYYYGNRNFKFYVDASIQEFMSISKIVHKYFKDTELILLLDKHNNYLASRMGHCINDSSVSYRMKYDTSFDKELTSIVNINPSLNILYQPKSPNKMDSLISIFNWSIQTDMKVIYIIDDSWLDSMIPSQTSALVIKEREQYANSQYQLLELLSMLMKLRGEVLFFNENVLITYYLYEFQILVMPNNKKSGIFHQRLNINQVNVEEIECRKRDLIIKSNQFAHQDEDTIYSNQSLNEVEIINNKDNLIVQFYSTADVIRHIYIKKKIN</sequence>
<keyword evidence="3" id="KW-0804">Transcription</keyword>
<evidence type="ECO:0000313" key="5">
    <source>
        <dbReference type="EMBL" id="SNV58461.1"/>
    </source>
</evidence>
<dbReference type="PANTHER" id="PTHR43280:SF2">
    <property type="entry name" value="HTH-TYPE TRANSCRIPTIONAL REGULATOR EXSA"/>
    <property type="match status" value="1"/>
</dbReference>
<dbReference type="AlphaFoldDB" id="A0A239YGT3"/>
<dbReference type="EMBL" id="LT906462">
    <property type="protein sequence ID" value="SNV58461.1"/>
    <property type="molecule type" value="Genomic_DNA"/>
</dbReference>
<keyword evidence="1" id="KW-0805">Transcription regulation</keyword>
<dbReference type="InterPro" id="IPR018060">
    <property type="entry name" value="HTH_AraC"/>
</dbReference>
<dbReference type="Pfam" id="PF12833">
    <property type="entry name" value="HTH_18"/>
    <property type="match status" value="1"/>
</dbReference>
<evidence type="ECO:0000256" key="3">
    <source>
        <dbReference type="ARBA" id="ARBA00023163"/>
    </source>
</evidence>
<evidence type="ECO:0000259" key="4">
    <source>
        <dbReference type="PROSITE" id="PS01124"/>
    </source>
</evidence>
<name>A0A239YGT3_9STAP</name>
<dbReference type="KEGG" id="sste:SAMEA4384403_0465"/>
<dbReference type="InterPro" id="IPR009057">
    <property type="entry name" value="Homeodomain-like_sf"/>
</dbReference>
<dbReference type="SUPFAM" id="SSF46689">
    <property type="entry name" value="Homeodomain-like"/>
    <property type="match status" value="1"/>
</dbReference>
<gene>
    <name evidence="5" type="primary">tetD</name>
    <name evidence="5" type="ORF">SAMEA4384403_00465</name>
</gene>
<protein>
    <submittedName>
        <fullName evidence="5">AraC family transcriptional regulator</fullName>
    </submittedName>
</protein>
<evidence type="ECO:0000256" key="2">
    <source>
        <dbReference type="ARBA" id="ARBA00023125"/>
    </source>
</evidence>
<feature type="domain" description="HTH araC/xylS-type" evidence="4">
    <location>
        <begin position="156"/>
        <end position="254"/>
    </location>
</feature>
<keyword evidence="6" id="KW-1185">Reference proteome</keyword>
<evidence type="ECO:0000256" key="1">
    <source>
        <dbReference type="ARBA" id="ARBA00023015"/>
    </source>
</evidence>
<dbReference type="Gene3D" id="1.10.10.60">
    <property type="entry name" value="Homeodomain-like"/>
    <property type="match status" value="1"/>
</dbReference>
<dbReference type="PROSITE" id="PS01124">
    <property type="entry name" value="HTH_ARAC_FAMILY_2"/>
    <property type="match status" value="1"/>
</dbReference>
<reference evidence="5 6" key="1">
    <citation type="submission" date="2017-06" db="EMBL/GenBank/DDBJ databases">
        <authorList>
            <consortium name="Pathogen Informatics"/>
        </authorList>
    </citation>
    <scope>NUCLEOTIDE SEQUENCE [LARGE SCALE GENOMIC DNA]</scope>
    <source>
        <strain evidence="5 6">NCTC13839</strain>
    </source>
</reference>
<dbReference type="RefSeq" id="WP_095086174.1">
    <property type="nucleotide sequence ID" value="NZ_BMDM01000003.1"/>
</dbReference>
<proteinExistence type="predicted"/>
<dbReference type="GO" id="GO:0043565">
    <property type="term" value="F:sequence-specific DNA binding"/>
    <property type="evidence" value="ECO:0007669"/>
    <property type="project" value="InterPro"/>
</dbReference>
<evidence type="ECO:0000313" key="6">
    <source>
        <dbReference type="Proteomes" id="UP000242084"/>
    </source>
</evidence>
<dbReference type="Proteomes" id="UP000242084">
    <property type="component" value="Chromosome 1"/>
</dbReference>
<accession>A0A239YGT3</accession>
<dbReference type="GO" id="GO:0003700">
    <property type="term" value="F:DNA-binding transcription factor activity"/>
    <property type="evidence" value="ECO:0007669"/>
    <property type="project" value="InterPro"/>
</dbReference>
<keyword evidence="2" id="KW-0238">DNA-binding</keyword>
<dbReference type="PANTHER" id="PTHR43280">
    <property type="entry name" value="ARAC-FAMILY TRANSCRIPTIONAL REGULATOR"/>
    <property type="match status" value="1"/>
</dbReference>